<dbReference type="EMBL" id="LFNG01000037">
    <property type="protein sequence ID" value="KMQ70085.1"/>
    <property type="molecule type" value="Genomic_DNA"/>
</dbReference>
<dbReference type="GO" id="GO:0003824">
    <property type="term" value="F:catalytic activity"/>
    <property type="evidence" value="ECO:0007669"/>
    <property type="project" value="UniProtKB-ARBA"/>
</dbReference>
<organism evidence="2 3">
    <name type="scientific">Chryseobacterium koreense CCUG 49689</name>
    <dbReference type="NCBI Taxonomy" id="1304281"/>
    <lineage>
        <taxon>Bacteria</taxon>
        <taxon>Pseudomonadati</taxon>
        <taxon>Bacteroidota</taxon>
        <taxon>Flavobacteriia</taxon>
        <taxon>Flavobacteriales</taxon>
        <taxon>Weeksellaceae</taxon>
        <taxon>Chryseobacterium group</taxon>
        <taxon>Chryseobacterium</taxon>
    </lineage>
</organism>
<dbReference type="PANTHER" id="PTHR42964">
    <property type="entry name" value="ENOYL-COA HYDRATASE"/>
    <property type="match status" value="1"/>
</dbReference>
<proteinExistence type="inferred from homology"/>
<dbReference type="STRING" id="1304281.ACM44_14195"/>
<dbReference type="SUPFAM" id="SSF52096">
    <property type="entry name" value="ClpP/crotonase"/>
    <property type="match status" value="1"/>
</dbReference>
<dbReference type="InterPro" id="IPR051683">
    <property type="entry name" value="Enoyl-CoA_Hydratase/Isomerase"/>
</dbReference>
<evidence type="ECO:0000256" key="1">
    <source>
        <dbReference type="ARBA" id="ARBA00005254"/>
    </source>
</evidence>
<accession>A0A0J7LLZ2</accession>
<dbReference type="Pfam" id="PF00378">
    <property type="entry name" value="ECH_1"/>
    <property type="match status" value="1"/>
</dbReference>
<dbReference type="Gene3D" id="3.90.226.10">
    <property type="entry name" value="2-enoyl-CoA Hydratase, Chain A, domain 1"/>
    <property type="match status" value="1"/>
</dbReference>
<sequence length="255" mass="27905">MNNGFVTSEIKNQISEITFGTPKSNSLPGHILEKLAQTILDEGAKPEVKAILLKSAGDKAFCAGASFDELLEIQDLETSKKFFGGFAKVLDAMRSCGKLVVVRVQGKTTGGGVGIACAADYCFATRDASIALTELNLGIGPFVIGPYVERRVGKSAYEAMSIDADFRSSEWCVRRDVFHSVSHTIEQMDEEIFDFLGKLSSRSSDALALIKKVSWEGTEHFEKLMPERILMSATLILEDSAKKNIEAIKEKLRAK</sequence>
<reference evidence="2 3" key="1">
    <citation type="journal article" date="2004" name="Int. J. Syst. Evol. Microbiol.">
        <title>Kaistella koreensis gen. nov., sp. nov., a novel member of the Chryseobacterium-Bergeyella-Riemerella branch.</title>
        <authorList>
            <person name="Kim M.K."/>
            <person name="Im W.T."/>
            <person name="Shin Y.K."/>
            <person name="Lim J.H."/>
            <person name="Kim S.H."/>
            <person name="Lee B.C."/>
            <person name="Park M.Y."/>
            <person name="Lee K.Y."/>
            <person name="Lee S.T."/>
        </authorList>
    </citation>
    <scope>NUCLEOTIDE SEQUENCE [LARGE SCALE GENOMIC DNA]</scope>
    <source>
        <strain evidence="2 3">CCUG 49689</strain>
    </source>
</reference>
<keyword evidence="3" id="KW-1185">Reference proteome</keyword>
<protein>
    <submittedName>
        <fullName evidence="2">Enoyl-CoA hydratase</fullName>
    </submittedName>
</protein>
<dbReference type="OrthoDB" id="638407at2"/>
<evidence type="ECO:0000313" key="3">
    <source>
        <dbReference type="Proteomes" id="UP000035900"/>
    </source>
</evidence>
<dbReference type="CDD" id="cd06558">
    <property type="entry name" value="crotonase-like"/>
    <property type="match status" value="1"/>
</dbReference>
<dbReference type="InterPro" id="IPR029045">
    <property type="entry name" value="ClpP/crotonase-like_dom_sf"/>
</dbReference>
<dbReference type="RefSeq" id="WP_048500718.1">
    <property type="nucleotide sequence ID" value="NZ_LFNG01000037.1"/>
</dbReference>
<comment type="similarity">
    <text evidence="1">Belongs to the enoyl-CoA hydratase/isomerase family.</text>
</comment>
<dbReference type="PATRIC" id="fig|1304281.5.peg.3087"/>
<gene>
    <name evidence="2" type="ORF">ACM44_14195</name>
</gene>
<name>A0A0J7LLZ2_9FLAO</name>
<dbReference type="Proteomes" id="UP000035900">
    <property type="component" value="Unassembled WGS sequence"/>
</dbReference>
<dbReference type="InterPro" id="IPR001753">
    <property type="entry name" value="Enoyl-CoA_hydra/iso"/>
</dbReference>
<evidence type="ECO:0000313" key="2">
    <source>
        <dbReference type="EMBL" id="KMQ70085.1"/>
    </source>
</evidence>
<comment type="caution">
    <text evidence="2">The sequence shown here is derived from an EMBL/GenBank/DDBJ whole genome shotgun (WGS) entry which is preliminary data.</text>
</comment>
<dbReference type="AlphaFoldDB" id="A0A0J7LLZ2"/>
<dbReference type="PANTHER" id="PTHR42964:SF1">
    <property type="entry name" value="POLYKETIDE BIOSYNTHESIS ENOYL-COA HYDRATASE PKSH-RELATED"/>
    <property type="match status" value="1"/>
</dbReference>